<gene>
    <name evidence="2" type="primary">cutC</name>
    <name evidence="3" type="ORF">FIC82_018685</name>
</gene>
<dbReference type="InterPro" id="IPR036822">
    <property type="entry name" value="CutC-like_dom_sf"/>
</dbReference>
<dbReference type="Proteomes" id="UP000451354">
    <property type="component" value="Chromosome"/>
</dbReference>
<dbReference type="Gene3D" id="3.20.20.380">
    <property type="entry name" value="Copper homeostasis (CutC) domain"/>
    <property type="match status" value="1"/>
</dbReference>
<accession>A0A6M5UJJ3</accession>
<dbReference type="HAMAP" id="MF_00795">
    <property type="entry name" value="CutC"/>
    <property type="match status" value="1"/>
</dbReference>
<dbReference type="GO" id="GO:0005737">
    <property type="term" value="C:cytoplasm"/>
    <property type="evidence" value="ECO:0007669"/>
    <property type="project" value="UniProtKB-SubCell"/>
</dbReference>
<comment type="subcellular location">
    <subcellularLocation>
        <location evidence="2">Cytoplasm</location>
    </subcellularLocation>
</comment>
<dbReference type="GO" id="GO:0005507">
    <property type="term" value="F:copper ion binding"/>
    <property type="evidence" value="ECO:0007669"/>
    <property type="project" value="TreeGrafter"/>
</dbReference>
<reference evidence="3 4" key="1">
    <citation type="journal article" date="2022" name="Int. J. Syst. Evol. Microbiol.">
        <title>Cellulosimicrobium protaetiae sp. nov., isolated from the gut of the larva of Protaetia brevitarsis seulensis.</title>
        <authorList>
            <person name="Le Han H."/>
            <person name="Nguyen T.T.H."/>
            <person name="Li Z."/>
            <person name="Shin N.R."/>
            <person name="Kim S.G."/>
        </authorList>
    </citation>
    <scope>NUCLEOTIDE SEQUENCE [LARGE SCALE GENOMIC DNA]</scope>
    <source>
        <strain evidence="3 4">BI34</strain>
    </source>
</reference>
<dbReference type="SUPFAM" id="SSF110395">
    <property type="entry name" value="CutC-like"/>
    <property type="match status" value="1"/>
</dbReference>
<dbReference type="AlphaFoldDB" id="A0A6M5UJJ3"/>
<proteinExistence type="inferred from homology"/>
<evidence type="ECO:0000313" key="3">
    <source>
        <dbReference type="EMBL" id="QJW38636.1"/>
    </source>
</evidence>
<name>A0A6M5UJJ3_9MICO</name>
<organism evidence="3 4">
    <name type="scientific">Cellulosimicrobium protaetiae</name>
    <dbReference type="NCBI Taxonomy" id="2587808"/>
    <lineage>
        <taxon>Bacteria</taxon>
        <taxon>Bacillati</taxon>
        <taxon>Actinomycetota</taxon>
        <taxon>Actinomycetes</taxon>
        <taxon>Micrococcales</taxon>
        <taxon>Promicromonosporaceae</taxon>
        <taxon>Cellulosimicrobium</taxon>
    </lineage>
</organism>
<keyword evidence="4" id="KW-1185">Reference proteome</keyword>
<evidence type="ECO:0000256" key="1">
    <source>
        <dbReference type="ARBA" id="ARBA00007768"/>
    </source>
</evidence>
<dbReference type="Pfam" id="PF03932">
    <property type="entry name" value="CutC"/>
    <property type="match status" value="1"/>
</dbReference>
<dbReference type="EMBL" id="CP052757">
    <property type="protein sequence ID" value="QJW38636.1"/>
    <property type="molecule type" value="Genomic_DNA"/>
</dbReference>
<evidence type="ECO:0000313" key="4">
    <source>
        <dbReference type="Proteomes" id="UP000451354"/>
    </source>
</evidence>
<dbReference type="PANTHER" id="PTHR12598:SF0">
    <property type="entry name" value="COPPER HOMEOSTASIS PROTEIN CUTC HOMOLOG"/>
    <property type="match status" value="1"/>
</dbReference>
<comment type="similarity">
    <text evidence="1 2">Belongs to the CutC family.</text>
</comment>
<evidence type="ECO:0000256" key="2">
    <source>
        <dbReference type="HAMAP-Rule" id="MF_00795"/>
    </source>
</evidence>
<dbReference type="OrthoDB" id="9815677at2"/>
<sequence length="249" mass="24288">MLELAVQDPDGVRVAAGVGARRVELCVGLGATGGLTPSAGLVEAAVATARSVAADGSTPVEVHVLVRPRPGGFVLGPDDLDVQVRDVRAAVEAGAAGVVVGVLTPEGLVDVAALAALVEAADGREVTFHRAVDVVADPVAALDALASAGAVRVLTSGGAPRSIDGVGRLGVMAAHARGPLGGRLQIMAGGGVRPQDVGALVAAGVDAVHLSAKRVVADDAGPGGGGDAGYEVTDPDVARAARAALDAVR</sequence>
<dbReference type="PANTHER" id="PTHR12598">
    <property type="entry name" value="COPPER HOMEOSTASIS PROTEIN CUTC"/>
    <property type="match status" value="1"/>
</dbReference>
<protein>
    <recommendedName>
        <fullName evidence="2">PF03932 family protein CutC</fullName>
    </recommendedName>
</protein>
<dbReference type="KEGG" id="cprt:FIC82_018685"/>
<comment type="caution">
    <text evidence="2">Once thought to be involved in copper homeostasis, experiments in E.coli have shown this is not the case.</text>
</comment>
<dbReference type="InterPro" id="IPR005627">
    <property type="entry name" value="CutC-like"/>
</dbReference>
<keyword evidence="2" id="KW-0963">Cytoplasm</keyword>